<dbReference type="EMBL" id="JADAQX010000256">
    <property type="protein sequence ID" value="KAF8820998.1"/>
    <property type="molecule type" value="Genomic_DNA"/>
</dbReference>
<evidence type="ECO:0000256" key="4">
    <source>
        <dbReference type="ARBA" id="ARBA00022790"/>
    </source>
</evidence>
<dbReference type="InterPro" id="IPR019585">
    <property type="entry name" value="Rpn7/CSN1"/>
</dbReference>
<evidence type="ECO:0000256" key="2">
    <source>
        <dbReference type="ARBA" id="ARBA00004496"/>
    </source>
</evidence>
<dbReference type="PROSITE" id="PS51257">
    <property type="entry name" value="PROKAR_LIPOPROTEIN"/>
    <property type="match status" value="1"/>
</dbReference>
<evidence type="ECO:0000313" key="6">
    <source>
        <dbReference type="EMBL" id="KAF8820998.1"/>
    </source>
</evidence>
<dbReference type="PANTHER" id="PTHR14145">
    <property type="entry name" value="26S PROTESOME SUBUNIT 6"/>
    <property type="match status" value="1"/>
</dbReference>
<protein>
    <submittedName>
        <fullName evidence="6">Uncharacterized protein</fullName>
    </submittedName>
</protein>
<accession>A0ABQ7JAM6</accession>
<gene>
    <name evidence="6" type="ORF">IE077_002577</name>
</gene>
<evidence type="ECO:0000313" key="7">
    <source>
        <dbReference type="Proteomes" id="UP000823046"/>
    </source>
</evidence>
<evidence type="ECO:0000256" key="1">
    <source>
        <dbReference type="ARBA" id="ARBA00004123"/>
    </source>
</evidence>
<comment type="caution">
    <text evidence="6">The sequence shown here is derived from an EMBL/GenBank/DDBJ whole genome shotgun (WGS) entry which is preliminary data.</text>
</comment>
<proteinExistence type="predicted"/>
<keyword evidence="3" id="KW-0963">Cytoplasm</keyword>
<dbReference type="Proteomes" id="UP000823046">
    <property type="component" value="Unassembled WGS sequence"/>
</dbReference>
<evidence type="ECO:0000256" key="5">
    <source>
        <dbReference type="ARBA" id="ARBA00023242"/>
    </source>
</evidence>
<keyword evidence="5" id="KW-0539">Nucleus</keyword>
<keyword evidence="7" id="KW-1185">Reference proteome</keyword>
<evidence type="ECO:0000256" key="3">
    <source>
        <dbReference type="ARBA" id="ARBA00022490"/>
    </source>
</evidence>
<sequence>MPISKEDALKSFQDFGEHEKLVRALHVHNISSSCLLKESVKRLGIHVIATFGWPLERFDLPENQYLRHTDRIGRHGPLDDISFVHSIKTFLMEGLYAEALCLLQGEIYHSNIPSFVEEWALLSFKTIALTRRYELLDGLFPRFCSVREQSGRLNNFCFAIEGFYHMRNQQWQEAVDNFRQYSIFPEDREFSEILSNAAIFLYSSLCAMMSMSPLQLKELRNSFPFGNELVLFPMADEFLHSFICYENGRCYQSLKLIEEYLQMDVHLHDMIEKIVPVIEKRLLTCFLSVFSSVSFATLSMEFAIPLDGILLDEINLTFSHN</sequence>
<reference evidence="6 7" key="1">
    <citation type="journal article" date="2020" name="bioRxiv">
        <title>Metabolic contributions of an alphaproteobacterial endosymbiont in the apicomplexan Cardiosporidium cionae.</title>
        <authorList>
            <person name="Hunter E.S."/>
            <person name="Paight C.J."/>
            <person name="Lane C.E."/>
        </authorList>
    </citation>
    <scope>NUCLEOTIDE SEQUENCE [LARGE SCALE GENOMIC DNA]</scope>
    <source>
        <strain evidence="6">ESH_2018</strain>
    </source>
</reference>
<dbReference type="PANTHER" id="PTHR14145:SF2">
    <property type="entry name" value="COP9 SIGNALOSOME COMPLEX SUBUNIT 1"/>
    <property type="match status" value="1"/>
</dbReference>
<comment type="subcellular location">
    <subcellularLocation>
        <location evidence="2">Cytoplasm</location>
    </subcellularLocation>
    <subcellularLocation>
        <location evidence="1">Nucleus</location>
    </subcellularLocation>
</comment>
<dbReference type="Gene3D" id="1.25.40.570">
    <property type="match status" value="1"/>
</dbReference>
<organism evidence="6 7">
    <name type="scientific">Cardiosporidium cionae</name>
    <dbReference type="NCBI Taxonomy" id="476202"/>
    <lineage>
        <taxon>Eukaryota</taxon>
        <taxon>Sar</taxon>
        <taxon>Alveolata</taxon>
        <taxon>Apicomplexa</taxon>
        <taxon>Aconoidasida</taxon>
        <taxon>Nephromycida</taxon>
        <taxon>Cardiosporidium</taxon>
    </lineage>
</organism>
<keyword evidence="4" id="KW-0736">Signalosome</keyword>
<name>A0ABQ7JAM6_9APIC</name>